<dbReference type="AlphaFoldDB" id="A0A9W8P9Z6"/>
<gene>
    <name evidence="4" type="ORF">DFH05DRAFT_16943</name>
</gene>
<dbReference type="GO" id="GO:0043139">
    <property type="term" value="F:5'-3' DNA helicase activity"/>
    <property type="evidence" value="ECO:0007669"/>
    <property type="project" value="UniProtKB-EC"/>
</dbReference>
<dbReference type="InterPro" id="IPR051055">
    <property type="entry name" value="PIF1_helicase"/>
</dbReference>
<name>A0A9W8P9Z6_9AGAR</name>
<dbReference type="PANTHER" id="PTHR47642">
    <property type="entry name" value="ATP-DEPENDENT DNA HELICASE"/>
    <property type="match status" value="1"/>
</dbReference>
<dbReference type="GO" id="GO:0006310">
    <property type="term" value="P:DNA recombination"/>
    <property type="evidence" value="ECO:0007669"/>
    <property type="project" value="UniProtKB-KW"/>
</dbReference>
<keyword evidence="1" id="KW-0067">ATP-binding</keyword>
<dbReference type="Proteomes" id="UP001142393">
    <property type="component" value="Unassembled WGS sequence"/>
</dbReference>
<comment type="cofactor">
    <cofactor evidence="1">
        <name>Mg(2+)</name>
        <dbReference type="ChEBI" id="CHEBI:18420"/>
    </cofactor>
</comment>
<comment type="catalytic activity">
    <reaction evidence="1">
        <text>ATP + H2O = ADP + phosphate + H(+)</text>
        <dbReference type="Rhea" id="RHEA:13065"/>
        <dbReference type="ChEBI" id="CHEBI:15377"/>
        <dbReference type="ChEBI" id="CHEBI:15378"/>
        <dbReference type="ChEBI" id="CHEBI:30616"/>
        <dbReference type="ChEBI" id="CHEBI:43474"/>
        <dbReference type="ChEBI" id="CHEBI:456216"/>
        <dbReference type="EC" id="5.6.2.3"/>
    </reaction>
</comment>
<sequence length="217" mass="23389">MQYYVVIGKQGPQIEEVLDEYYFSQAGFSSRHEAEICVKLLETTWRSPPANRYPNSLTHWEESNNPLRSVPSNPLATPSPSPNLENGQTATVNSVPSNQAPPVDTIELSEEQKQVLGTVKAGGNVFFTGPAGTGKSVLIREIIKVLRSQGKQVAVTASTGIAGVNIKGSTVHSWAGIGLGKESAERLSSRISDSIHAKLRWTATDVLIVDESTSYPA</sequence>
<keyword evidence="1" id="KW-0547">Nucleotide-binding</keyword>
<dbReference type="PANTHER" id="PTHR47642:SF5">
    <property type="entry name" value="ATP-DEPENDENT DNA HELICASE"/>
    <property type="match status" value="1"/>
</dbReference>
<dbReference type="GO" id="GO:0005524">
    <property type="term" value="F:ATP binding"/>
    <property type="evidence" value="ECO:0007669"/>
    <property type="project" value="UniProtKB-KW"/>
</dbReference>
<dbReference type="GO" id="GO:0000723">
    <property type="term" value="P:telomere maintenance"/>
    <property type="evidence" value="ECO:0007669"/>
    <property type="project" value="InterPro"/>
</dbReference>
<comment type="similarity">
    <text evidence="1">Belongs to the helicase family.</text>
</comment>
<dbReference type="Gene3D" id="3.40.50.300">
    <property type="entry name" value="P-loop containing nucleotide triphosphate hydrolases"/>
    <property type="match status" value="1"/>
</dbReference>
<dbReference type="EC" id="5.6.2.3" evidence="1"/>
<keyword evidence="1" id="KW-0234">DNA repair</keyword>
<reference evidence="4 5" key="1">
    <citation type="journal article" date="2023" name="Proc. Natl. Acad. Sci. U.S.A.">
        <title>A global phylogenomic analysis of the shiitake genus Lentinula.</title>
        <authorList>
            <person name="Sierra-Patev S."/>
            <person name="Min B."/>
            <person name="Naranjo-Ortiz M."/>
            <person name="Looney B."/>
            <person name="Konkel Z."/>
            <person name="Slot J.C."/>
            <person name="Sakamoto Y."/>
            <person name="Steenwyk J.L."/>
            <person name="Rokas A."/>
            <person name="Carro J."/>
            <person name="Camarero S."/>
            <person name="Ferreira P."/>
            <person name="Molpeceres G."/>
            <person name="Ruiz-Duenas F.J."/>
            <person name="Serrano A."/>
            <person name="Henrissat B."/>
            <person name="Drula E."/>
            <person name="Hughes K.W."/>
            <person name="Mata J.L."/>
            <person name="Ishikawa N.K."/>
            <person name="Vargas-Isla R."/>
            <person name="Ushijima S."/>
            <person name="Smith C.A."/>
            <person name="Donoghue J."/>
            <person name="Ahrendt S."/>
            <person name="Andreopoulos W."/>
            <person name="He G."/>
            <person name="LaButti K."/>
            <person name="Lipzen A."/>
            <person name="Ng V."/>
            <person name="Riley R."/>
            <person name="Sandor L."/>
            <person name="Barry K."/>
            <person name="Martinez A.T."/>
            <person name="Xiao Y."/>
            <person name="Gibbons J.G."/>
            <person name="Terashima K."/>
            <person name="Grigoriev I.V."/>
            <person name="Hibbett D."/>
        </authorList>
    </citation>
    <scope>NUCLEOTIDE SEQUENCE [LARGE SCALE GENOMIC DNA]</scope>
    <source>
        <strain evidence="4 5">TFB7810</strain>
    </source>
</reference>
<proteinExistence type="inferred from homology"/>
<evidence type="ECO:0000256" key="2">
    <source>
        <dbReference type="SAM" id="MobiDB-lite"/>
    </source>
</evidence>
<dbReference type="EMBL" id="JANVFU010000001">
    <property type="protein sequence ID" value="KAJ3749972.1"/>
    <property type="molecule type" value="Genomic_DNA"/>
</dbReference>
<organism evidence="4 5">
    <name type="scientific">Lentinula detonsa</name>
    <dbReference type="NCBI Taxonomy" id="2804962"/>
    <lineage>
        <taxon>Eukaryota</taxon>
        <taxon>Fungi</taxon>
        <taxon>Dikarya</taxon>
        <taxon>Basidiomycota</taxon>
        <taxon>Agaricomycotina</taxon>
        <taxon>Agaricomycetes</taxon>
        <taxon>Agaricomycetidae</taxon>
        <taxon>Agaricales</taxon>
        <taxon>Marasmiineae</taxon>
        <taxon>Omphalotaceae</taxon>
        <taxon>Lentinula</taxon>
    </lineage>
</organism>
<dbReference type="GO" id="GO:0006281">
    <property type="term" value="P:DNA repair"/>
    <property type="evidence" value="ECO:0007669"/>
    <property type="project" value="UniProtKB-KW"/>
</dbReference>
<protein>
    <recommendedName>
        <fullName evidence="1">ATP-dependent DNA helicase</fullName>
        <ecNumber evidence="1">5.6.2.3</ecNumber>
    </recommendedName>
</protein>
<evidence type="ECO:0000313" key="4">
    <source>
        <dbReference type="EMBL" id="KAJ3749972.1"/>
    </source>
</evidence>
<dbReference type="GO" id="GO:0016787">
    <property type="term" value="F:hydrolase activity"/>
    <property type="evidence" value="ECO:0007669"/>
    <property type="project" value="UniProtKB-KW"/>
</dbReference>
<comment type="caution">
    <text evidence="4">The sequence shown here is derived from an EMBL/GenBank/DDBJ whole genome shotgun (WGS) entry which is preliminary data.</text>
</comment>
<keyword evidence="5" id="KW-1185">Reference proteome</keyword>
<feature type="domain" description="DNA helicase Pif1-like DEAD-box helicase" evidence="3">
    <location>
        <begin position="108"/>
        <end position="212"/>
    </location>
</feature>
<dbReference type="Pfam" id="PF05970">
    <property type="entry name" value="PIF1"/>
    <property type="match status" value="1"/>
</dbReference>
<feature type="region of interest" description="Disordered" evidence="2">
    <location>
        <begin position="56"/>
        <end position="91"/>
    </location>
</feature>
<keyword evidence="1 4" id="KW-0347">Helicase</keyword>
<keyword evidence="1" id="KW-0378">Hydrolase</keyword>
<keyword evidence="1" id="KW-0227">DNA damage</keyword>
<evidence type="ECO:0000259" key="3">
    <source>
        <dbReference type="Pfam" id="PF05970"/>
    </source>
</evidence>
<keyword evidence="1" id="KW-0233">DNA recombination</keyword>
<dbReference type="InterPro" id="IPR010285">
    <property type="entry name" value="DNA_helicase_pif1-like_DEAD"/>
</dbReference>
<dbReference type="SUPFAM" id="SSF52540">
    <property type="entry name" value="P-loop containing nucleoside triphosphate hydrolases"/>
    <property type="match status" value="1"/>
</dbReference>
<dbReference type="InterPro" id="IPR027417">
    <property type="entry name" value="P-loop_NTPase"/>
</dbReference>
<evidence type="ECO:0000313" key="5">
    <source>
        <dbReference type="Proteomes" id="UP001142393"/>
    </source>
</evidence>
<evidence type="ECO:0000256" key="1">
    <source>
        <dbReference type="RuleBase" id="RU363044"/>
    </source>
</evidence>
<accession>A0A9W8P9Z6</accession>